<evidence type="ECO:0000256" key="1">
    <source>
        <dbReference type="SAM" id="MobiDB-lite"/>
    </source>
</evidence>
<proteinExistence type="predicted"/>
<feature type="compositionally biased region" description="Low complexity" evidence="1">
    <location>
        <begin position="105"/>
        <end position="138"/>
    </location>
</feature>
<keyword evidence="2" id="KW-1133">Transmembrane helix</keyword>
<dbReference type="Proteomes" id="UP000075901">
    <property type="component" value="Unassembled WGS sequence"/>
</dbReference>
<name>A0A182SRI1_9DIPT</name>
<reference evidence="4" key="1">
    <citation type="submission" date="2013-09" db="EMBL/GenBank/DDBJ databases">
        <title>The Genome Sequence of Anopheles maculatus species B.</title>
        <authorList>
            <consortium name="The Broad Institute Genomics Platform"/>
            <person name="Neafsey D.E."/>
            <person name="Besansky N."/>
            <person name="Howell P."/>
            <person name="Walton C."/>
            <person name="Young S.K."/>
            <person name="Zeng Q."/>
            <person name="Gargeya S."/>
            <person name="Fitzgerald M."/>
            <person name="Haas B."/>
            <person name="Abouelleil A."/>
            <person name="Allen A.W."/>
            <person name="Alvarado L."/>
            <person name="Arachchi H.M."/>
            <person name="Berlin A.M."/>
            <person name="Chapman S.B."/>
            <person name="Gainer-Dewar J."/>
            <person name="Goldberg J."/>
            <person name="Griggs A."/>
            <person name="Gujja S."/>
            <person name="Hansen M."/>
            <person name="Howarth C."/>
            <person name="Imamovic A."/>
            <person name="Ireland A."/>
            <person name="Larimer J."/>
            <person name="McCowan C."/>
            <person name="Murphy C."/>
            <person name="Pearson M."/>
            <person name="Poon T.W."/>
            <person name="Priest M."/>
            <person name="Roberts A."/>
            <person name="Saif S."/>
            <person name="Shea T."/>
            <person name="Sisk P."/>
            <person name="Sykes S."/>
            <person name="Wortman J."/>
            <person name="Nusbaum C."/>
            <person name="Birren B."/>
        </authorList>
    </citation>
    <scope>NUCLEOTIDE SEQUENCE [LARGE SCALE GENOMIC DNA]</scope>
    <source>
        <strain evidence="4">maculatus3</strain>
    </source>
</reference>
<dbReference type="EnsemblMetazoa" id="AMAM011967-RA">
    <property type="protein sequence ID" value="AMAM011967-PA"/>
    <property type="gene ID" value="AMAM011967"/>
</dbReference>
<keyword evidence="4" id="KW-1185">Reference proteome</keyword>
<evidence type="ECO:0000313" key="4">
    <source>
        <dbReference type="Proteomes" id="UP000075901"/>
    </source>
</evidence>
<feature type="transmembrane region" description="Helical" evidence="2">
    <location>
        <begin position="264"/>
        <end position="285"/>
    </location>
</feature>
<evidence type="ECO:0000313" key="3">
    <source>
        <dbReference type="EnsemblMetazoa" id="AMAM011967-PA"/>
    </source>
</evidence>
<feature type="transmembrane region" description="Helical" evidence="2">
    <location>
        <begin position="291"/>
        <end position="314"/>
    </location>
</feature>
<reference evidence="3" key="2">
    <citation type="submission" date="2020-05" db="UniProtKB">
        <authorList>
            <consortium name="EnsemblMetazoa"/>
        </authorList>
    </citation>
    <scope>IDENTIFICATION</scope>
    <source>
        <strain evidence="3">maculatus3</strain>
    </source>
</reference>
<evidence type="ECO:0000256" key="2">
    <source>
        <dbReference type="SAM" id="Phobius"/>
    </source>
</evidence>
<organism evidence="3 4">
    <name type="scientific">Anopheles maculatus</name>
    <dbReference type="NCBI Taxonomy" id="74869"/>
    <lineage>
        <taxon>Eukaryota</taxon>
        <taxon>Metazoa</taxon>
        <taxon>Ecdysozoa</taxon>
        <taxon>Arthropoda</taxon>
        <taxon>Hexapoda</taxon>
        <taxon>Insecta</taxon>
        <taxon>Pterygota</taxon>
        <taxon>Neoptera</taxon>
        <taxon>Endopterygota</taxon>
        <taxon>Diptera</taxon>
        <taxon>Nematocera</taxon>
        <taxon>Culicoidea</taxon>
        <taxon>Culicidae</taxon>
        <taxon>Anophelinae</taxon>
        <taxon>Anopheles</taxon>
        <taxon>Anopheles maculatus group</taxon>
    </lineage>
</organism>
<keyword evidence="2" id="KW-0472">Membrane</keyword>
<protein>
    <submittedName>
        <fullName evidence="3">Uncharacterized protein</fullName>
    </submittedName>
</protein>
<feature type="region of interest" description="Disordered" evidence="1">
    <location>
        <begin position="105"/>
        <end position="141"/>
    </location>
</feature>
<accession>A0A182SRI1</accession>
<dbReference type="AlphaFoldDB" id="A0A182SRI1"/>
<dbReference type="VEuPathDB" id="VectorBase:AMAM011967"/>
<keyword evidence="2" id="KW-0812">Transmembrane</keyword>
<sequence>MLRTIRSFTCSSSQSVAPSSDASGTVGSVPGFAYRSFAKIPFASGRLVPGARHFGSSTYTLPKLPNDTVCVSTRGGSAASASTIAGLKLCAVCSMYGSFVVSSSSSDDKSLSSGNSSSSSSLSSSFSSSSTSSGSSPSDAPASEFETNASISLSSICAWSSSACSSISSSSSSSSASESTAESLSSSLSITSPICSLNSAAKSSNVPFVDRPSLSDSSVSVDAYPTALVDAFASWRYFLSASICRFWAWIVSWPHKSGVLRRAVYNQVPNLLLLLLLLLIVAATHQTTCPFALSVVSCISILVVGSLIGEAVLLPRVPAYDLRIFGSGWAAVTTIPPVRNLLPVLTPGDGTVGGPIPLPAPFTPFGGALPLLGPADSGAVVDGTLSSALRGEPAVERELVASRRRD</sequence>